<feature type="transmembrane region" description="Helical" evidence="2">
    <location>
        <begin position="7"/>
        <end position="25"/>
    </location>
</feature>
<dbReference type="STRING" id="1122213.GCA_000423365_00197"/>
<dbReference type="SUPFAM" id="SSF51905">
    <property type="entry name" value="FAD/NAD(P)-binding domain"/>
    <property type="match status" value="1"/>
</dbReference>
<sequence>MATQPKHDVIIIGAGIIGLAIAHYVQQTGRKVTLVDRKGVAQEASLGNAGAFALADIFPLASPGIMRKAPKWLLDPLGPLSVRPQYALNIVPYLLKFFRASWPDQYRKSIVAQSALLDLSASEVDRMAQIPQIGNQIRTDGALHLYESEREFAASQSSWQARQEFGIEFEHLDATRLADLQPGLSNHIKRATFIPKWQTVNDPFEFAQTLWRMVQQDGGELIEQDVKAISKAGEVMLADGDMLSGKHVVVAAGAWSHQLAKQVGDHIPLESERGYNTTLPVEAFDLKRQLIFGEHGFVMTPLSTGIRVGGAVEFAGFDAAPNYKRSEIMLQKAKRFMPDLKTEQGTQWMGFRPSLPDTLPAIGKSAHTPNVSYAFGHGHLGLTQCFATGKLMAELIDGQTPSLDLTPFNPSRF</sequence>
<protein>
    <submittedName>
        <fullName evidence="4">D-arginine dehydrogenase</fullName>
    </submittedName>
</protein>
<reference evidence="4 5" key="1">
    <citation type="submission" date="2017-05" db="EMBL/GenBank/DDBJ databases">
        <title>Genome Analysis of Maritalea myrionectae HL2708#5.</title>
        <authorList>
            <consortium name="Cotde Inc.-PKNU"/>
            <person name="Jang D."/>
            <person name="Oh H.-M."/>
        </authorList>
    </citation>
    <scope>NUCLEOTIDE SEQUENCE [LARGE SCALE GENOMIC DNA]</scope>
    <source>
        <strain evidence="4 5">HL2708#5</strain>
    </source>
</reference>
<proteinExistence type="predicted"/>
<dbReference type="InterPro" id="IPR036188">
    <property type="entry name" value="FAD/NAD-bd_sf"/>
</dbReference>
<evidence type="ECO:0000259" key="3">
    <source>
        <dbReference type="Pfam" id="PF01266"/>
    </source>
</evidence>
<name>A0A2R4MGD6_9HYPH</name>
<dbReference type="Pfam" id="PF01266">
    <property type="entry name" value="DAO"/>
    <property type="match status" value="1"/>
</dbReference>
<accession>A0A2R4MGD6</accession>
<dbReference type="Gene3D" id="3.50.50.60">
    <property type="entry name" value="FAD/NAD(P)-binding domain"/>
    <property type="match status" value="2"/>
</dbReference>
<keyword evidence="2" id="KW-0472">Membrane</keyword>
<evidence type="ECO:0000256" key="1">
    <source>
        <dbReference type="ARBA" id="ARBA00023002"/>
    </source>
</evidence>
<evidence type="ECO:0000313" key="4">
    <source>
        <dbReference type="EMBL" id="AVX05072.1"/>
    </source>
</evidence>
<dbReference type="PANTHER" id="PTHR13847">
    <property type="entry name" value="SARCOSINE DEHYDROGENASE-RELATED"/>
    <property type="match status" value="1"/>
</dbReference>
<keyword evidence="2" id="KW-0812">Transmembrane</keyword>
<gene>
    <name evidence="4" type="ORF">MXMO3_02560</name>
</gene>
<keyword evidence="5" id="KW-1185">Reference proteome</keyword>
<dbReference type="Proteomes" id="UP000258927">
    <property type="component" value="Chromosome"/>
</dbReference>
<evidence type="ECO:0000313" key="5">
    <source>
        <dbReference type="Proteomes" id="UP000258927"/>
    </source>
</evidence>
<dbReference type="SUPFAM" id="SSF54373">
    <property type="entry name" value="FAD-linked reductases, C-terminal domain"/>
    <property type="match status" value="1"/>
</dbReference>
<dbReference type="InterPro" id="IPR006076">
    <property type="entry name" value="FAD-dep_OxRdtase"/>
</dbReference>
<keyword evidence="1" id="KW-0560">Oxidoreductase</keyword>
<keyword evidence="2" id="KW-1133">Transmembrane helix</keyword>
<dbReference type="PANTHER" id="PTHR13847:SF289">
    <property type="entry name" value="GLYCINE OXIDASE"/>
    <property type="match status" value="1"/>
</dbReference>
<feature type="domain" description="FAD dependent oxidoreductase" evidence="3">
    <location>
        <begin position="8"/>
        <end position="395"/>
    </location>
</feature>
<dbReference type="AlphaFoldDB" id="A0A2R4MGD6"/>
<dbReference type="RefSeq" id="WP_117396115.1">
    <property type="nucleotide sequence ID" value="NZ_CP021330.1"/>
</dbReference>
<evidence type="ECO:0000256" key="2">
    <source>
        <dbReference type="SAM" id="Phobius"/>
    </source>
</evidence>
<dbReference type="KEGG" id="mmyr:MXMO3_02560"/>
<dbReference type="GO" id="GO:0005737">
    <property type="term" value="C:cytoplasm"/>
    <property type="evidence" value="ECO:0007669"/>
    <property type="project" value="TreeGrafter"/>
</dbReference>
<dbReference type="GO" id="GO:0016491">
    <property type="term" value="F:oxidoreductase activity"/>
    <property type="evidence" value="ECO:0007669"/>
    <property type="project" value="UniProtKB-KW"/>
</dbReference>
<dbReference type="EMBL" id="CP021330">
    <property type="protein sequence ID" value="AVX05072.1"/>
    <property type="molecule type" value="Genomic_DNA"/>
</dbReference>
<dbReference type="Gene3D" id="3.30.9.10">
    <property type="entry name" value="D-Amino Acid Oxidase, subunit A, domain 2"/>
    <property type="match status" value="1"/>
</dbReference>
<organism evidence="4 5">
    <name type="scientific">Maritalea myrionectae</name>
    <dbReference type="NCBI Taxonomy" id="454601"/>
    <lineage>
        <taxon>Bacteria</taxon>
        <taxon>Pseudomonadati</taxon>
        <taxon>Pseudomonadota</taxon>
        <taxon>Alphaproteobacteria</taxon>
        <taxon>Hyphomicrobiales</taxon>
        <taxon>Devosiaceae</taxon>
        <taxon>Maritalea</taxon>
    </lineage>
</organism>